<gene>
    <name evidence="5" type="ORF">ABZ510_16700</name>
</gene>
<keyword evidence="2" id="KW-0288">FMN</keyword>
<name>A0ABV2WRH9_9NOCA</name>
<evidence type="ECO:0000313" key="6">
    <source>
        <dbReference type="Proteomes" id="UP001550628"/>
    </source>
</evidence>
<dbReference type="Gene3D" id="3.40.50.360">
    <property type="match status" value="1"/>
</dbReference>
<keyword evidence="1" id="KW-0285">Flavoprotein</keyword>
<dbReference type="SUPFAM" id="SSF52218">
    <property type="entry name" value="Flavoproteins"/>
    <property type="match status" value="1"/>
</dbReference>
<dbReference type="Pfam" id="PF03358">
    <property type="entry name" value="FMN_red"/>
    <property type="match status" value="1"/>
</dbReference>
<dbReference type="Proteomes" id="UP001550628">
    <property type="component" value="Unassembled WGS sequence"/>
</dbReference>
<keyword evidence="6" id="KW-1185">Reference proteome</keyword>
<dbReference type="InterPro" id="IPR005025">
    <property type="entry name" value="FMN_Rdtase-like_dom"/>
</dbReference>
<dbReference type="EMBL" id="JBEYBF010000010">
    <property type="protein sequence ID" value="MEU1953493.1"/>
    <property type="molecule type" value="Genomic_DNA"/>
</dbReference>
<evidence type="ECO:0000256" key="2">
    <source>
        <dbReference type="ARBA" id="ARBA00022643"/>
    </source>
</evidence>
<dbReference type="InterPro" id="IPR051814">
    <property type="entry name" value="NAD(P)H-dep_FMN_reductase"/>
</dbReference>
<dbReference type="InterPro" id="IPR029039">
    <property type="entry name" value="Flavoprotein-like_sf"/>
</dbReference>
<sequence>MKVTVVAGNPKPGSRTLDAATVLVRALSGSDPDVVVDVIGLGAGLLGWGDDAVQAAVESVSSSHLVVVASPTFKATYTGVLKLFLDQFAGGEGLRDVVAVPLMLGAGPRHAMAPELLLRPVLAELGATVPAPGLYLIDSTYTEDSLIADYVQRWGAIVLSAARAAAGTEA</sequence>
<evidence type="ECO:0000256" key="3">
    <source>
        <dbReference type="ARBA" id="ARBA00023002"/>
    </source>
</evidence>
<dbReference type="PANTHER" id="PTHR43408:SF2">
    <property type="entry name" value="FMN REDUCTASE (NADPH)"/>
    <property type="match status" value="1"/>
</dbReference>
<dbReference type="PANTHER" id="PTHR43408">
    <property type="entry name" value="FMN REDUCTASE (NADPH)"/>
    <property type="match status" value="1"/>
</dbReference>
<proteinExistence type="predicted"/>
<comment type="caution">
    <text evidence="5">The sequence shown here is derived from an EMBL/GenBank/DDBJ whole genome shotgun (WGS) entry which is preliminary data.</text>
</comment>
<keyword evidence="3" id="KW-0560">Oxidoreductase</keyword>
<evidence type="ECO:0000313" key="5">
    <source>
        <dbReference type="EMBL" id="MEU1953493.1"/>
    </source>
</evidence>
<feature type="domain" description="NADPH-dependent FMN reductase-like" evidence="4">
    <location>
        <begin position="1"/>
        <end position="139"/>
    </location>
</feature>
<organism evidence="5 6">
    <name type="scientific">Nocardia rhamnosiphila</name>
    <dbReference type="NCBI Taxonomy" id="426716"/>
    <lineage>
        <taxon>Bacteria</taxon>
        <taxon>Bacillati</taxon>
        <taxon>Actinomycetota</taxon>
        <taxon>Actinomycetes</taxon>
        <taxon>Mycobacteriales</taxon>
        <taxon>Nocardiaceae</taxon>
        <taxon>Nocardia</taxon>
    </lineage>
</organism>
<dbReference type="RefSeq" id="WP_356957989.1">
    <property type="nucleotide sequence ID" value="NZ_JBEYBD010000011.1"/>
</dbReference>
<reference evidence="5 6" key="1">
    <citation type="submission" date="2024-06" db="EMBL/GenBank/DDBJ databases">
        <title>The Natural Products Discovery Center: Release of the First 8490 Sequenced Strains for Exploring Actinobacteria Biosynthetic Diversity.</title>
        <authorList>
            <person name="Kalkreuter E."/>
            <person name="Kautsar S.A."/>
            <person name="Yang D."/>
            <person name="Bader C.D."/>
            <person name="Teijaro C.N."/>
            <person name="Fluegel L."/>
            <person name="Davis C.M."/>
            <person name="Simpson J.R."/>
            <person name="Lauterbach L."/>
            <person name="Steele A.D."/>
            <person name="Gui C."/>
            <person name="Meng S."/>
            <person name="Li G."/>
            <person name="Viehrig K."/>
            <person name="Ye F."/>
            <person name="Su P."/>
            <person name="Kiefer A.F."/>
            <person name="Nichols A."/>
            <person name="Cepeda A.J."/>
            <person name="Yan W."/>
            <person name="Fan B."/>
            <person name="Jiang Y."/>
            <person name="Adhikari A."/>
            <person name="Zheng C.-J."/>
            <person name="Schuster L."/>
            <person name="Cowan T.M."/>
            <person name="Smanski M.J."/>
            <person name="Chevrette M.G."/>
            <person name="De Carvalho L.P.S."/>
            <person name="Shen B."/>
        </authorList>
    </citation>
    <scope>NUCLEOTIDE SEQUENCE [LARGE SCALE GENOMIC DNA]</scope>
    <source>
        <strain evidence="5 6">NPDC019708</strain>
    </source>
</reference>
<protein>
    <submittedName>
        <fullName evidence="5">NAD(P)H-dependent oxidoreductase</fullName>
    </submittedName>
</protein>
<evidence type="ECO:0000256" key="1">
    <source>
        <dbReference type="ARBA" id="ARBA00022630"/>
    </source>
</evidence>
<accession>A0ABV2WRH9</accession>
<evidence type="ECO:0000259" key="4">
    <source>
        <dbReference type="Pfam" id="PF03358"/>
    </source>
</evidence>